<proteinExistence type="predicted"/>
<feature type="region of interest" description="Disordered" evidence="1">
    <location>
        <begin position="361"/>
        <end position="431"/>
    </location>
</feature>
<dbReference type="AlphaFoldDB" id="A0AAN7SL67"/>
<sequence length="431" mass="48445">MDTSTFYGKKSGVLQRYRYLSDATEDVASTSHKNLDIVILPPEAGNRNIESDDEDIDENDLDTKDMPSDVAGELEIHVAENSDSESSDVEEEPLPIRSRTLDLPKWKKTDDVFLNTEPISGLRLTNMTAPVVADTNQDMELNCRFDMESEELYAVKWYKDDHEFFRYMPHQQPHIMAFPVSGVHLALQGTDCDEIHCKVQLTKLTRHHSDGAYRCEVSSEAPTFRLAAETHNITVATLPKEKPRITGLDETYNEGDILSASCTSSPSDPAAIVTWFINNQQKKVDTMVTPSTSFAQVATAPARISIQVVQAIGPEIKSIDVKELERELLPRLVDALKAVFALRKDSTEEVTSTKLTLDINRENKKRKNDQRTPPEEKGCIEGSQPSFSQQKDTNMVKKPRGWPKGKTRKPRDESHSLRSRSTSRESTHKGG</sequence>
<feature type="region of interest" description="Disordered" evidence="1">
    <location>
        <begin position="40"/>
        <end position="67"/>
    </location>
</feature>
<feature type="compositionally biased region" description="Basic and acidic residues" evidence="1">
    <location>
        <begin position="410"/>
        <end position="431"/>
    </location>
</feature>
<evidence type="ECO:0000313" key="4">
    <source>
        <dbReference type="Proteomes" id="UP001353858"/>
    </source>
</evidence>
<name>A0AAN7SL67_9COLE</name>
<feature type="compositionally biased region" description="Acidic residues" evidence="1">
    <location>
        <begin position="51"/>
        <end position="60"/>
    </location>
</feature>
<dbReference type="EMBL" id="JARPUR010000001">
    <property type="protein sequence ID" value="KAK4887837.1"/>
    <property type="molecule type" value="Genomic_DNA"/>
</dbReference>
<dbReference type="InterPro" id="IPR007110">
    <property type="entry name" value="Ig-like_dom"/>
</dbReference>
<gene>
    <name evidence="3" type="ORF">RN001_004108</name>
</gene>
<accession>A0AAN7SL67</accession>
<dbReference type="InterPro" id="IPR013783">
    <property type="entry name" value="Ig-like_fold"/>
</dbReference>
<organism evidence="3 4">
    <name type="scientific">Aquatica leii</name>
    <dbReference type="NCBI Taxonomy" id="1421715"/>
    <lineage>
        <taxon>Eukaryota</taxon>
        <taxon>Metazoa</taxon>
        <taxon>Ecdysozoa</taxon>
        <taxon>Arthropoda</taxon>
        <taxon>Hexapoda</taxon>
        <taxon>Insecta</taxon>
        <taxon>Pterygota</taxon>
        <taxon>Neoptera</taxon>
        <taxon>Endopterygota</taxon>
        <taxon>Coleoptera</taxon>
        <taxon>Polyphaga</taxon>
        <taxon>Elateriformia</taxon>
        <taxon>Elateroidea</taxon>
        <taxon>Lampyridae</taxon>
        <taxon>Luciolinae</taxon>
        <taxon>Aquatica</taxon>
    </lineage>
</organism>
<dbReference type="Gene3D" id="2.60.40.10">
    <property type="entry name" value="Immunoglobulins"/>
    <property type="match status" value="2"/>
</dbReference>
<keyword evidence="4" id="KW-1185">Reference proteome</keyword>
<dbReference type="PANTHER" id="PTHR21261">
    <property type="entry name" value="BEAT PROTEIN"/>
    <property type="match status" value="1"/>
</dbReference>
<dbReference type="InterPro" id="IPR036179">
    <property type="entry name" value="Ig-like_dom_sf"/>
</dbReference>
<evidence type="ECO:0000256" key="1">
    <source>
        <dbReference type="SAM" id="MobiDB-lite"/>
    </source>
</evidence>
<feature type="domain" description="Ig-like" evidence="2">
    <location>
        <begin position="243"/>
        <end position="281"/>
    </location>
</feature>
<dbReference type="PROSITE" id="PS50835">
    <property type="entry name" value="IG_LIKE"/>
    <property type="match status" value="2"/>
</dbReference>
<reference evidence="4" key="1">
    <citation type="submission" date="2023-01" db="EMBL/GenBank/DDBJ databases">
        <title>Key to firefly adult light organ development and bioluminescence: homeobox transcription factors regulate luciferase expression and transportation to peroxisome.</title>
        <authorList>
            <person name="Fu X."/>
        </authorList>
    </citation>
    <scope>NUCLEOTIDE SEQUENCE [LARGE SCALE GENOMIC DNA]</scope>
</reference>
<evidence type="ECO:0000313" key="3">
    <source>
        <dbReference type="EMBL" id="KAK4887837.1"/>
    </source>
</evidence>
<feature type="compositionally biased region" description="Basic and acidic residues" evidence="1">
    <location>
        <begin position="369"/>
        <end position="379"/>
    </location>
</feature>
<dbReference type="PANTHER" id="PTHR21261:SF15">
    <property type="entry name" value="BEATEN PATH IIIA, ISOFORM D-RELATED"/>
    <property type="match status" value="1"/>
</dbReference>
<feature type="domain" description="Ig-like" evidence="2">
    <location>
        <begin position="118"/>
        <end position="234"/>
    </location>
</feature>
<dbReference type="Proteomes" id="UP001353858">
    <property type="component" value="Unassembled WGS sequence"/>
</dbReference>
<comment type="caution">
    <text evidence="3">The sequence shown here is derived from an EMBL/GenBank/DDBJ whole genome shotgun (WGS) entry which is preliminary data.</text>
</comment>
<evidence type="ECO:0000259" key="2">
    <source>
        <dbReference type="PROSITE" id="PS50835"/>
    </source>
</evidence>
<dbReference type="FunFam" id="2.60.40.10:FF:000437">
    <property type="entry name" value="Beat-IIIc, isoform A"/>
    <property type="match status" value="1"/>
</dbReference>
<dbReference type="SUPFAM" id="SSF48726">
    <property type="entry name" value="Immunoglobulin"/>
    <property type="match status" value="1"/>
</dbReference>
<feature type="compositionally biased region" description="Basic residues" evidence="1">
    <location>
        <begin position="397"/>
        <end position="409"/>
    </location>
</feature>
<protein>
    <recommendedName>
        <fullName evidence="2">Ig-like domain-containing protein</fullName>
    </recommendedName>
</protein>
<feature type="compositionally biased region" description="Polar residues" evidence="1">
    <location>
        <begin position="383"/>
        <end position="393"/>
    </location>
</feature>